<sequence>MSDTQNYVSHRNQREGGFPFDTREMLYDVMAYLARNARSAGGEIAFVSGLGDNWQHPSIAEPDQLSLDRGMRAIGNPVIEDLLPASPEQLLSIEMPAARAAWNIIADRLPFCVIPGNHDYDHLWTDHEFPAEIGGGIKGNKVEGIGGLQVSGLANWTNIFGASSPFFDGKAWYVSFHDEGCSSAQIFSAGGYRFLHLGLEMCPNEETLAWADGVINAYPGLPTIVSIHEFLNEEGERASIVYLDMTLRDSRRFGPARLWERFISRHDQILMTLNGHFHGVRHRIDLNQHGHKVYQFLVNYQGRKQSLKDTGSSARVIDGIGDGWLRLLRFDLAAAMPTLYLRAYSTHYKGFAPDLPRYAEWYGKEHPGMPAEEFLRLDDIAFDLEDFRQRFGPPGAAADP</sequence>
<evidence type="ECO:0000313" key="1">
    <source>
        <dbReference type="EMBL" id="BAV66842.1"/>
    </source>
</evidence>
<geneLocation type="plasmid" evidence="1">
    <name>pSCLO_4</name>
</geneLocation>
<dbReference type="InterPro" id="IPR051918">
    <property type="entry name" value="STPP_CPPED1"/>
</dbReference>
<evidence type="ECO:0000313" key="2">
    <source>
        <dbReference type="EMBL" id="BAV66946.1"/>
    </source>
</evidence>
<dbReference type="Proteomes" id="UP000218272">
    <property type="component" value="Plasmid pSCLO_4"/>
</dbReference>
<name>A0A1E1F8V1_9SPHN</name>
<evidence type="ECO:0008006" key="4">
    <source>
        <dbReference type="Google" id="ProtNLM"/>
    </source>
</evidence>
<proteinExistence type="predicted"/>
<dbReference type="KEGG" id="sclo:SCLO_4000380"/>
<dbReference type="PANTHER" id="PTHR43143">
    <property type="entry name" value="METALLOPHOSPHOESTERASE, CALCINEURIN SUPERFAMILY"/>
    <property type="match status" value="1"/>
</dbReference>
<reference evidence="2 3" key="1">
    <citation type="submission" date="2016-10" db="EMBL/GenBank/DDBJ databases">
        <title>Complete Genome Sequence of the Nonylphenol-Degrading Bacterium Sphingobium cloacae JCM 10874T.</title>
        <authorList>
            <person name="Ootsuka M."/>
            <person name="Nishizawa T."/>
            <person name="Ohta H."/>
        </authorList>
    </citation>
    <scope>NUCLEOTIDE SEQUENCE [LARGE SCALE GENOMIC DNA]</scope>
    <source>
        <strain evidence="2 3">JCM 10874</strain>
        <plasmid evidence="1">pSCLO_4</plasmid>
        <plasmid evidence="3">psclo_4 dna</plasmid>
        <plasmid evidence="2">pSCLO_5</plasmid>
        <plasmid evidence="3">psclo_5 dna</plasmid>
    </source>
</reference>
<dbReference type="InterPro" id="IPR029052">
    <property type="entry name" value="Metallo-depent_PP-like"/>
</dbReference>
<protein>
    <recommendedName>
        <fullName evidence="4">Calcineurin-like phosphoesterase domain-containing protein</fullName>
    </recommendedName>
</protein>
<accession>A0A1E1F8V1</accession>
<dbReference type="EMBL" id="AP017658">
    <property type="protein sequence ID" value="BAV66842.1"/>
    <property type="molecule type" value="Genomic_DNA"/>
</dbReference>
<dbReference type="SUPFAM" id="SSF56300">
    <property type="entry name" value="Metallo-dependent phosphatases"/>
    <property type="match status" value="1"/>
</dbReference>
<dbReference type="AlphaFoldDB" id="A0A1E1F8V1"/>
<geneLocation type="plasmid" evidence="3">
    <name>psclo_5 dna</name>
</geneLocation>
<keyword evidence="2" id="KW-0614">Plasmid</keyword>
<dbReference type="EMBL" id="AP017659">
    <property type="protein sequence ID" value="BAV66946.1"/>
    <property type="molecule type" value="Genomic_DNA"/>
</dbReference>
<organism evidence="2 3">
    <name type="scientific">Sphingobium cloacae</name>
    <dbReference type="NCBI Taxonomy" id="120107"/>
    <lineage>
        <taxon>Bacteria</taxon>
        <taxon>Pseudomonadati</taxon>
        <taxon>Pseudomonadota</taxon>
        <taxon>Alphaproteobacteria</taxon>
        <taxon>Sphingomonadales</taxon>
        <taxon>Sphingomonadaceae</taxon>
        <taxon>Sphingobium</taxon>
    </lineage>
</organism>
<gene>
    <name evidence="1" type="ORF">SCLO_4000380</name>
    <name evidence="2" type="ORF">SCLO_5000500</name>
</gene>
<geneLocation type="plasmid" evidence="2">
    <name>pSCLO_5</name>
</geneLocation>
<dbReference type="PANTHER" id="PTHR43143:SF5">
    <property type="entry name" value="SECRETED PROTEIN"/>
    <property type="match status" value="1"/>
</dbReference>
<dbReference type="Proteomes" id="UP000218272">
    <property type="component" value="Plasmid pSCLO_5"/>
</dbReference>
<keyword evidence="3" id="KW-1185">Reference proteome</keyword>
<geneLocation type="plasmid" evidence="3">
    <name>psclo_4 dna</name>
</geneLocation>
<evidence type="ECO:0000313" key="3">
    <source>
        <dbReference type="Proteomes" id="UP000218272"/>
    </source>
</evidence>
<dbReference type="KEGG" id="sclo:SCLO_5000500"/>